<keyword evidence="2" id="KW-0378">Hydrolase</keyword>
<feature type="domain" description="Helicase C-terminal" evidence="6">
    <location>
        <begin position="622"/>
        <end position="770"/>
    </location>
</feature>
<dbReference type="InterPro" id="IPR044972">
    <property type="entry name" value="Mot1"/>
</dbReference>
<dbReference type="GO" id="GO:0016887">
    <property type="term" value="F:ATP hydrolysis activity"/>
    <property type="evidence" value="ECO:0007669"/>
    <property type="project" value="InterPro"/>
</dbReference>
<dbReference type="InParanoid" id="S7WAS7"/>
<dbReference type="GO" id="GO:0003677">
    <property type="term" value="F:DNA binding"/>
    <property type="evidence" value="ECO:0007669"/>
    <property type="project" value="InterPro"/>
</dbReference>
<feature type="region of interest" description="Disordered" evidence="4">
    <location>
        <begin position="526"/>
        <end position="566"/>
    </location>
</feature>
<dbReference type="InterPro" id="IPR049730">
    <property type="entry name" value="SNF2/RAD54-like_C"/>
</dbReference>
<dbReference type="GO" id="GO:0005524">
    <property type="term" value="F:ATP binding"/>
    <property type="evidence" value="ECO:0007669"/>
    <property type="project" value="InterPro"/>
</dbReference>
<evidence type="ECO:0000259" key="5">
    <source>
        <dbReference type="PROSITE" id="PS51192"/>
    </source>
</evidence>
<dbReference type="HOGENOM" id="CLU_348391_0_0_1"/>
<gene>
    <name evidence="7" type="ORF">SLOPH_421</name>
</gene>
<keyword evidence="7" id="KW-0347">Helicase</keyword>
<evidence type="ECO:0000313" key="7">
    <source>
        <dbReference type="EMBL" id="EPR80021.1"/>
    </source>
</evidence>
<proteinExistence type="predicted"/>
<dbReference type="OMA" id="LWIVEDI"/>
<dbReference type="SMART" id="SM00490">
    <property type="entry name" value="HELICc"/>
    <property type="match status" value="1"/>
</dbReference>
<dbReference type="PANTHER" id="PTHR36498">
    <property type="entry name" value="TATA-BINDING PROTEIN-ASSOCIATED FACTOR 172"/>
    <property type="match status" value="1"/>
</dbReference>
<feature type="compositionally biased region" description="Low complexity" evidence="4">
    <location>
        <begin position="296"/>
        <end position="313"/>
    </location>
</feature>
<dbReference type="OrthoDB" id="448448at2759"/>
<dbReference type="InterPro" id="IPR001650">
    <property type="entry name" value="Helicase_C-like"/>
</dbReference>
<organism evidence="7 8">
    <name type="scientific">Spraguea lophii (strain 42_110)</name>
    <name type="common">Microsporidian parasite</name>
    <dbReference type="NCBI Taxonomy" id="1358809"/>
    <lineage>
        <taxon>Eukaryota</taxon>
        <taxon>Fungi</taxon>
        <taxon>Fungi incertae sedis</taxon>
        <taxon>Microsporidia</taxon>
        <taxon>Spragueidae</taxon>
        <taxon>Spraguea</taxon>
    </lineage>
</organism>
<dbReference type="InterPro" id="IPR014001">
    <property type="entry name" value="Helicase_ATP-bd"/>
</dbReference>
<keyword evidence="3" id="KW-0067">ATP-binding</keyword>
<dbReference type="EMBL" id="ATCN01000037">
    <property type="protein sequence ID" value="EPR80021.1"/>
    <property type="molecule type" value="Genomic_DNA"/>
</dbReference>
<feature type="compositionally biased region" description="Basic and acidic residues" evidence="4">
    <location>
        <begin position="270"/>
        <end position="295"/>
    </location>
</feature>
<feature type="compositionally biased region" description="Basic and acidic residues" evidence="4">
    <location>
        <begin position="529"/>
        <end position="556"/>
    </location>
</feature>
<dbReference type="STRING" id="1358809.S7WAS7"/>
<evidence type="ECO:0000256" key="1">
    <source>
        <dbReference type="ARBA" id="ARBA00022741"/>
    </source>
</evidence>
<evidence type="ECO:0000256" key="2">
    <source>
        <dbReference type="ARBA" id="ARBA00022801"/>
    </source>
</evidence>
<evidence type="ECO:0000259" key="6">
    <source>
        <dbReference type="PROSITE" id="PS51194"/>
    </source>
</evidence>
<comment type="caution">
    <text evidence="7">The sequence shown here is derived from an EMBL/GenBank/DDBJ whole genome shotgun (WGS) entry which is preliminary data.</text>
</comment>
<keyword evidence="1" id="KW-0547">Nucleotide-binding</keyword>
<dbReference type="PANTHER" id="PTHR36498:SF1">
    <property type="entry name" value="TATA-BINDING PROTEIN-ASSOCIATED FACTOR 172"/>
    <property type="match status" value="1"/>
</dbReference>
<dbReference type="VEuPathDB" id="MicrosporidiaDB:SLOPH_421"/>
<dbReference type="PROSITE" id="PS51194">
    <property type="entry name" value="HELICASE_CTER"/>
    <property type="match status" value="1"/>
</dbReference>
<feature type="region of interest" description="Disordered" evidence="4">
    <location>
        <begin position="252"/>
        <end position="313"/>
    </location>
</feature>
<dbReference type="Pfam" id="PF00271">
    <property type="entry name" value="Helicase_C"/>
    <property type="match status" value="1"/>
</dbReference>
<feature type="compositionally biased region" description="Low complexity" evidence="4">
    <location>
        <begin position="557"/>
        <end position="566"/>
    </location>
</feature>
<dbReference type="PROSITE" id="PS51192">
    <property type="entry name" value="HELICASE_ATP_BIND_1"/>
    <property type="match status" value="1"/>
</dbReference>
<dbReference type="Gene3D" id="3.40.50.10810">
    <property type="entry name" value="Tandem AAA-ATPase domain"/>
    <property type="match status" value="2"/>
</dbReference>
<reference evidence="8" key="1">
    <citation type="journal article" date="2013" name="PLoS Genet.">
        <title>The genome of Spraguea lophii and the basis of host-microsporidian interactions.</title>
        <authorList>
            <person name="Campbell S.E."/>
            <person name="Williams T.A."/>
            <person name="Yousuf A."/>
            <person name="Soanes D.M."/>
            <person name="Paszkiewicz K.H."/>
            <person name="Williams B.A.P."/>
        </authorList>
    </citation>
    <scope>NUCLEOTIDE SEQUENCE [LARGE SCALE GENOMIC DNA]</scope>
    <source>
        <strain evidence="8">42_110</strain>
    </source>
</reference>
<dbReference type="GO" id="GO:0004386">
    <property type="term" value="F:helicase activity"/>
    <property type="evidence" value="ECO:0007669"/>
    <property type="project" value="UniProtKB-KW"/>
</dbReference>
<dbReference type="Gene3D" id="3.40.50.300">
    <property type="entry name" value="P-loop containing nucleotide triphosphate hydrolases"/>
    <property type="match status" value="1"/>
</dbReference>
<accession>S7WAS7</accession>
<dbReference type="CDD" id="cd18793">
    <property type="entry name" value="SF2_C_SNF"/>
    <property type="match status" value="1"/>
</dbReference>
<dbReference type="SMART" id="SM00487">
    <property type="entry name" value="DEXDc"/>
    <property type="match status" value="1"/>
</dbReference>
<evidence type="ECO:0000256" key="3">
    <source>
        <dbReference type="ARBA" id="ARBA00022840"/>
    </source>
</evidence>
<feature type="non-terminal residue" evidence="7">
    <location>
        <position position="1"/>
    </location>
</feature>
<dbReference type="SUPFAM" id="SSF52540">
    <property type="entry name" value="P-loop containing nucleoside triphosphate hydrolases"/>
    <property type="match status" value="2"/>
</dbReference>
<keyword evidence="8" id="KW-1185">Reference proteome</keyword>
<name>S7WAS7_SPRLO</name>
<protein>
    <submittedName>
        <fullName evidence="7">Helicase MOT1-like protein</fullName>
    </submittedName>
</protein>
<dbReference type="AlphaFoldDB" id="S7WAS7"/>
<dbReference type="Proteomes" id="UP000014978">
    <property type="component" value="Unassembled WGS sequence"/>
</dbReference>
<evidence type="ECO:0000313" key="8">
    <source>
        <dbReference type="Proteomes" id="UP000014978"/>
    </source>
</evidence>
<dbReference type="InterPro" id="IPR038718">
    <property type="entry name" value="SNF2-like_sf"/>
</dbReference>
<sequence>KYALEYKRIKILKYFIKDIKYNEIIVEYLLKELDINILREIINIQHRCFNVLFLRPLIKKLRECNEQSDISNMCDNIKDKNGDKDNTKDRITTKTNTKTINDIKTITKDINKDINNIITKNEINNKDIETINKSEVEIIQECLSVVLSNIYIKEEYNISKDMKDKIDNEYILVNEILDSKNIKEIESDINLELREYQIEGIKWINFLYRIGMNGILADDMGLGKTVQVLAFLSYLVKENKYLKRYSYNSNEIKSGSKSNSKSSGGNSIRSDSRNDSKSSKSNKDGKSDNKRDTRTDNNTTNNTTLTNNNTTNNITTTTINNTLTITGRFLVICPSSLITHWYNESLKVTNNIIPLIYSKENKEYNLLIISYDTYRIAYKKLIEIEYDYIILDEGHLLRNKDTLLYKRILLLKSKNKIIVSGTPIQNTITDIYALFNIINRNYLGEYKSFNGRYGALLKFRENKKAYTDKEGEEIVELLKELHNKILPFILRRVKEDVLKEIPPKIVKDVIVELSTKQREEYNKAELLIDDNHESDNRDAGDRDVGDISDMNSKDMNNKNITDNKNITTTTPSINQYKDYKKINKIPRDGLRILNQQLKICSHLALVNKKQVNPNDNSSKMKALGEILSMIEDKILIFCQYKNTIKLIIEDLLIAMNISYSILDGSVEPSERGRVVDKFNSSSIRILLLTTSIGGLGLNLTSASTVIFFEHDWNPFNDLQAMDRAHRIGQKKCVNVIRLITKNTIEERIMSLQKFKIYLASSLITEENKNIDMTGILDHNDKEIINKKKNNILGSNISDRETEDEDYNDII</sequence>
<dbReference type="GO" id="GO:0017025">
    <property type="term" value="F:TBP-class protein binding"/>
    <property type="evidence" value="ECO:0007669"/>
    <property type="project" value="InterPro"/>
</dbReference>
<feature type="compositionally biased region" description="Low complexity" evidence="4">
    <location>
        <begin position="252"/>
        <end position="269"/>
    </location>
</feature>
<dbReference type="InterPro" id="IPR027417">
    <property type="entry name" value="P-loop_NTPase"/>
</dbReference>
<dbReference type="Pfam" id="PF00176">
    <property type="entry name" value="SNF2-rel_dom"/>
    <property type="match status" value="1"/>
</dbReference>
<evidence type="ECO:0000256" key="4">
    <source>
        <dbReference type="SAM" id="MobiDB-lite"/>
    </source>
</evidence>
<dbReference type="InterPro" id="IPR000330">
    <property type="entry name" value="SNF2_N"/>
</dbReference>
<feature type="domain" description="Helicase ATP-binding" evidence="5">
    <location>
        <begin position="205"/>
        <end position="441"/>
    </location>
</feature>